<dbReference type="InterPro" id="IPR004154">
    <property type="entry name" value="Anticodon-bd"/>
</dbReference>
<evidence type="ECO:0000256" key="8">
    <source>
        <dbReference type="ARBA" id="ARBA00023146"/>
    </source>
</evidence>
<keyword evidence="6 10" id="KW-0067">ATP-binding</keyword>
<dbReference type="PROSITE" id="PS50862">
    <property type="entry name" value="AA_TRNA_LIGASE_II"/>
    <property type="match status" value="1"/>
</dbReference>
<dbReference type="Pfam" id="PF03129">
    <property type="entry name" value="HGTP_anticodon"/>
    <property type="match status" value="1"/>
</dbReference>
<dbReference type="InterPro" id="IPR007214">
    <property type="entry name" value="YbaK/aa-tRNA-synth-assoc-dom"/>
</dbReference>
<name>A0ABX7GQX7_9GAMM</name>
<keyword evidence="3 10" id="KW-0963">Cytoplasm</keyword>
<evidence type="ECO:0000256" key="10">
    <source>
        <dbReference type="HAMAP-Rule" id="MF_01569"/>
    </source>
</evidence>
<dbReference type="InterPro" id="IPR023717">
    <property type="entry name" value="Pro-tRNA-Synthase_IIa_type1"/>
</dbReference>
<dbReference type="InterPro" id="IPR033730">
    <property type="entry name" value="ProRS_core_prok"/>
</dbReference>
<dbReference type="InterPro" id="IPR002316">
    <property type="entry name" value="Pro-tRNA-ligase_IIa"/>
</dbReference>
<protein>
    <recommendedName>
        <fullName evidence="10">Proline--tRNA ligase</fullName>
        <ecNumber evidence="10">6.1.1.15</ecNumber>
    </recommendedName>
    <alternativeName>
        <fullName evidence="10">Prolyl-tRNA synthetase</fullName>
        <shortName evidence="10">ProRS</shortName>
    </alternativeName>
</protein>
<dbReference type="InterPro" id="IPR036754">
    <property type="entry name" value="YbaK/aa-tRNA-synt-asso_dom_sf"/>
</dbReference>
<dbReference type="CDD" id="cd00779">
    <property type="entry name" value="ProRS_core_prok"/>
    <property type="match status" value="1"/>
</dbReference>
<dbReference type="InterPro" id="IPR002314">
    <property type="entry name" value="aa-tRNA-synt_IIb"/>
</dbReference>
<comment type="function">
    <text evidence="10">Catalyzes the attachment of proline to tRNA(Pro) in a two-step reaction: proline is first activated by ATP to form Pro-AMP and then transferred to the acceptor end of tRNA(Pro). As ProRS can inadvertently accommodate and process non-cognate amino acids such as alanine and cysteine, to avoid such errors it has two additional distinct editing activities against alanine. One activity is designated as 'pretransfer' editing and involves the tRNA(Pro)-independent hydrolysis of activated Ala-AMP. The other activity is designated 'posttransfer' editing and involves deacylation of mischarged Ala-tRNA(Pro). The misacylated Cys-tRNA(Pro) is not edited by ProRS.</text>
</comment>
<reference evidence="12 13" key="1">
    <citation type="submission" date="2020-10" db="EMBL/GenBank/DDBJ databases">
        <title>Phylogeny of dyella-like bacteria.</title>
        <authorList>
            <person name="Fu J."/>
        </authorList>
    </citation>
    <scope>NUCLEOTIDE SEQUENCE [LARGE SCALE GENOMIC DNA]</scope>
    <source>
        <strain evidence="12 13">DHOB09</strain>
    </source>
</reference>
<dbReference type="InterPro" id="IPR050062">
    <property type="entry name" value="Pro-tRNA_synthetase"/>
</dbReference>
<comment type="subunit">
    <text evidence="2 10">Homodimer.</text>
</comment>
<evidence type="ECO:0000313" key="12">
    <source>
        <dbReference type="EMBL" id="QRN52761.1"/>
    </source>
</evidence>
<evidence type="ECO:0000256" key="6">
    <source>
        <dbReference type="ARBA" id="ARBA00022840"/>
    </source>
</evidence>
<dbReference type="InterPro" id="IPR045864">
    <property type="entry name" value="aa-tRNA-synth_II/BPL/LPL"/>
</dbReference>
<dbReference type="CDD" id="cd00861">
    <property type="entry name" value="ProRS_anticodon_short"/>
    <property type="match status" value="1"/>
</dbReference>
<evidence type="ECO:0000256" key="1">
    <source>
        <dbReference type="ARBA" id="ARBA00004496"/>
    </source>
</evidence>
<evidence type="ECO:0000256" key="2">
    <source>
        <dbReference type="ARBA" id="ARBA00011738"/>
    </source>
</evidence>
<dbReference type="Gene3D" id="3.40.50.800">
    <property type="entry name" value="Anticodon-binding domain"/>
    <property type="match status" value="1"/>
</dbReference>
<dbReference type="SUPFAM" id="SSF55826">
    <property type="entry name" value="YbaK/ProRS associated domain"/>
    <property type="match status" value="1"/>
</dbReference>
<evidence type="ECO:0000259" key="11">
    <source>
        <dbReference type="PROSITE" id="PS50862"/>
    </source>
</evidence>
<evidence type="ECO:0000256" key="9">
    <source>
        <dbReference type="ARBA" id="ARBA00047671"/>
    </source>
</evidence>
<dbReference type="CDD" id="cd04334">
    <property type="entry name" value="ProRS-INS"/>
    <property type="match status" value="1"/>
</dbReference>
<dbReference type="PRINTS" id="PR01046">
    <property type="entry name" value="TRNASYNTHPRO"/>
</dbReference>
<evidence type="ECO:0000256" key="4">
    <source>
        <dbReference type="ARBA" id="ARBA00022598"/>
    </source>
</evidence>
<gene>
    <name evidence="10" type="primary">proS</name>
    <name evidence="12" type="ORF">ISN74_15075</name>
</gene>
<dbReference type="HAMAP" id="MF_01569">
    <property type="entry name" value="Pro_tRNA_synth_type1"/>
    <property type="match status" value="1"/>
</dbReference>
<dbReference type="PANTHER" id="PTHR42753:SF2">
    <property type="entry name" value="PROLINE--TRNA LIGASE"/>
    <property type="match status" value="1"/>
</dbReference>
<dbReference type="EMBL" id="CP064030">
    <property type="protein sequence ID" value="QRN52761.1"/>
    <property type="molecule type" value="Genomic_DNA"/>
</dbReference>
<keyword evidence="4 10" id="KW-0436">Ligase</keyword>
<dbReference type="Pfam" id="PF04073">
    <property type="entry name" value="tRNA_edit"/>
    <property type="match status" value="1"/>
</dbReference>
<evidence type="ECO:0000256" key="7">
    <source>
        <dbReference type="ARBA" id="ARBA00022917"/>
    </source>
</evidence>
<dbReference type="EC" id="6.1.1.15" evidence="10"/>
<evidence type="ECO:0000313" key="13">
    <source>
        <dbReference type="Proteomes" id="UP000663181"/>
    </source>
</evidence>
<comment type="subcellular location">
    <subcellularLocation>
        <location evidence="1 10">Cytoplasm</location>
    </subcellularLocation>
</comment>
<dbReference type="SUPFAM" id="SSF52954">
    <property type="entry name" value="Class II aaRS ABD-related"/>
    <property type="match status" value="1"/>
</dbReference>
<dbReference type="SUPFAM" id="SSF55681">
    <property type="entry name" value="Class II aaRS and biotin synthetases"/>
    <property type="match status" value="1"/>
</dbReference>
<dbReference type="InterPro" id="IPR044140">
    <property type="entry name" value="ProRS_anticodon_short"/>
</dbReference>
<dbReference type="InterPro" id="IPR036621">
    <property type="entry name" value="Anticodon-bd_dom_sf"/>
</dbReference>
<comment type="catalytic activity">
    <reaction evidence="9 10">
        <text>tRNA(Pro) + L-proline + ATP = L-prolyl-tRNA(Pro) + AMP + diphosphate</text>
        <dbReference type="Rhea" id="RHEA:14305"/>
        <dbReference type="Rhea" id="RHEA-COMP:9700"/>
        <dbReference type="Rhea" id="RHEA-COMP:9702"/>
        <dbReference type="ChEBI" id="CHEBI:30616"/>
        <dbReference type="ChEBI" id="CHEBI:33019"/>
        <dbReference type="ChEBI" id="CHEBI:60039"/>
        <dbReference type="ChEBI" id="CHEBI:78442"/>
        <dbReference type="ChEBI" id="CHEBI:78532"/>
        <dbReference type="ChEBI" id="CHEBI:456215"/>
        <dbReference type="EC" id="6.1.1.15"/>
    </reaction>
</comment>
<comment type="domain">
    <text evidence="10">Consists of three domains: the N-terminal catalytic domain, the editing domain and the C-terminal anticodon-binding domain.</text>
</comment>
<evidence type="ECO:0000256" key="5">
    <source>
        <dbReference type="ARBA" id="ARBA00022741"/>
    </source>
</evidence>
<organism evidence="12 13">
    <name type="scientific">Dyella caseinilytica</name>
    <dbReference type="NCBI Taxonomy" id="1849581"/>
    <lineage>
        <taxon>Bacteria</taxon>
        <taxon>Pseudomonadati</taxon>
        <taxon>Pseudomonadota</taxon>
        <taxon>Gammaproteobacteria</taxon>
        <taxon>Lysobacterales</taxon>
        <taxon>Rhodanobacteraceae</taxon>
        <taxon>Dyella</taxon>
    </lineage>
</organism>
<dbReference type="RefSeq" id="WP_188799995.1">
    <property type="nucleotide sequence ID" value="NZ_BMIZ01000002.1"/>
</dbReference>
<dbReference type="Proteomes" id="UP000663181">
    <property type="component" value="Chromosome"/>
</dbReference>
<dbReference type="PANTHER" id="PTHR42753">
    <property type="entry name" value="MITOCHONDRIAL RIBOSOME PROTEIN L39/PROLYL-TRNA LIGASE FAMILY MEMBER"/>
    <property type="match status" value="1"/>
</dbReference>
<dbReference type="PIRSF" id="PIRSF001535">
    <property type="entry name" value="ProRS_1"/>
    <property type="match status" value="1"/>
</dbReference>
<keyword evidence="5 10" id="KW-0547">Nucleotide-binding</keyword>
<keyword evidence="7 10" id="KW-0648">Protein biosynthesis</keyword>
<dbReference type="Gene3D" id="3.30.930.10">
    <property type="entry name" value="Bira Bifunctional Protein, Domain 2"/>
    <property type="match status" value="2"/>
</dbReference>
<accession>A0ABX7GQX7</accession>
<proteinExistence type="inferred from homology"/>
<keyword evidence="13" id="KW-1185">Reference proteome</keyword>
<dbReference type="InterPro" id="IPR004500">
    <property type="entry name" value="Pro-tRNA-synth_IIa_bac-type"/>
</dbReference>
<keyword evidence="8 10" id="KW-0030">Aminoacyl-tRNA synthetase</keyword>
<dbReference type="Pfam" id="PF00587">
    <property type="entry name" value="tRNA-synt_2b"/>
    <property type="match status" value="1"/>
</dbReference>
<sequence>MRLSQFHLATVKEVPADAEIASHRLMIRAGMIRKLASGLYTWSPLGLRVLRKVERIVREEMNRAGAIEMLMPSVQPRELWEETGRWEKFGGQLLKIKDRKEQEFCYGPTHEEVVTDFARNELRSYKQLPVNFYQIQTKFRDEIRPRFGVMRAREFLMKDAYSFHLTQESLAETYEVMYQAYSRIFTRLGLKFRAVQADTGAIGGNASHEFQVLADSGEDAIAFSDGSEYAANIEKAEALAPTATRPAPSASLQRVDTPRVRTVEDVTKHFGISADRVLKTVLVRGKEGLVALCLRGDHDINEVKASKLAELPDESVLASEEEILAAVGSRPGYIGPVGLPDSIPVIVDRSAAVLADFVCGGNANDTHYTGANWERDARVTRVEDIRKVVEGDASPDGNGTLHLARGIEVGHVFQLGNKYAEALNATVVDDQGKPQVMLMGCYGIGVSRIVAAAIEQRHDEAGIMWPEAMAPWRVAVCVINPKNAPDVNAAAESLYNELNARGIETLWDDRGLRPGAMFADMELIGIPHRVVVSERGLAAGTLEYRARDAADSSAITRDELFEILG</sequence>
<feature type="domain" description="Aminoacyl-transfer RNA synthetases class-II family profile" evidence="11">
    <location>
        <begin position="5"/>
        <end position="466"/>
    </location>
</feature>
<comment type="similarity">
    <text evidence="10">Belongs to the class-II aminoacyl-tRNA synthetase family. ProS type 1 subfamily.</text>
</comment>
<evidence type="ECO:0000256" key="3">
    <source>
        <dbReference type="ARBA" id="ARBA00022490"/>
    </source>
</evidence>
<dbReference type="NCBIfam" id="NF006625">
    <property type="entry name" value="PRK09194.1"/>
    <property type="match status" value="1"/>
</dbReference>
<dbReference type="NCBIfam" id="TIGR00409">
    <property type="entry name" value="proS_fam_II"/>
    <property type="match status" value="1"/>
</dbReference>
<dbReference type="InterPro" id="IPR006195">
    <property type="entry name" value="aa-tRNA-synth_II"/>
</dbReference>
<dbReference type="GO" id="GO:0004827">
    <property type="term" value="F:proline-tRNA ligase activity"/>
    <property type="evidence" value="ECO:0007669"/>
    <property type="project" value="UniProtKB-EC"/>
</dbReference>